<evidence type="ECO:0000313" key="2">
    <source>
        <dbReference type="EMBL" id="QSX08273.1"/>
    </source>
</evidence>
<dbReference type="NCBIfam" id="TIGR00762">
    <property type="entry name" value="DegV"/>
    <property type="match status" value="1"/>
</dbReference>
<dbReference type="GO" id="GO:0008289">
    <property type="term" value="F:lipid binding"/>
    <property type="evidence" value="ECO:0007669"/>
    <property type="project" value="UniProtKB-KW"/>
</dbReference>
<dbReference type="Gene3D" id="3.40.50.10440">
    <property type="entry name" value="Dihydroxyacetone kinase, domain 1"/>
    <property type="match status" value="1"/>
</dbReference>
<keyword evidence="1" id="KW-0446">Lipid-binding</keyword>
<dbReference type="Proteomes" id="UP000663499">
    <property type="component" value="Chromosome"/>
</dbReference>
<organism evidence="2 3">
    <name type="scientific">Alkalibacter rhizosphaerae</name>
    <dbReference type="NCBI Taxonomy" id="2815577"/>
    <lineage>
        <taxon>Bacteria</taxon>
        <taxon>Bacillati</taxon>
        <taxon>Bacillota</taxon>
        <taxon>Clostridia</taxon>
        <taxon>Eubacteriales</taxon>
        <taxon>Eubacteriaceae</taxon>
        <taxon>Alkalibacter</taxon>
    </lineage>
</organism>
<name>A0A975AHQ8_9FIRM</name>
<evidence type="ECO:0000256" key="1">
    <source>
        <dbReference type="ARBA" id="ARBA00023121"/>
    </source>
</evidence>
<dbReference type="PROSITE" id="PS51482">
    <property type="entry name" value="DEGV"/>
    <property type="match status" value="1"/>
</dbReference>
<dbReference type="Pfam" id="PF02645">
    <property type="entry name" value="DegV"/>
    <property type="match status" value="1"/>
</dbReference>
<dbReference type="PANTHER" id="PTHR33434">
    <property type="entry name" value="DEGV DOMAIN-CONTAINING PROTEIN DR_1986-RELATED"/>
    <property type="match status" value="1"/>
</dbReference>
<dbReference type="Gene3D" id="3.30.1180.10">
    <property type="match status" value="1"/>
</dbReference>
<keyword evidence="3" id="KW-1185">Reference proteome</keyword>
<dbReference type="SUPFAM" id="SSF82549">
    <property type="entry name" value="DAK1/DegV-like"/>
    <property type="match status" value="1"/>
</dbReference>
<sequence length="278" mass="31174">MDYKIVVGSSCDLTKEQQAEINHATVPFTIQIDGEDLIDDETLPLDTLISKMKKSVGAIRTACPSPQHFLEKYKEGEHIFVVTISSRLSGTYNSAMTAKDMYLEQFENKFIHVFDSLSAAIAETLIVIRVKKYIDHNLSLKEIVENTEAYIKEMKTMFVLENLDNLIKNGRMSKLTGMFAQFLHIKPILAADGLGEIKLVEKSRGTKKALKKMVELIGSEGSDFSDRIFGVVHCNALEKAHYVKDMVMEKYNFQDVIVTEAQGLSAVYMDDGGIVVAF</sequence>
<dbReference type="KEGG" id="alka:J0B03_10845"/>
<evidence type="ECO:0000313" key="3">
    <source>
        <dbReference type="Proteomes" id="UP000663499"/>
    </source>
</evidence>
<dbReference type="AlphaFoldDB" id="A0A975AHQ8"/>
<proteinExistence type="predicted"/>
<dbReference type="InterPro" id="IPR050270">
    <property type="entry name" value="DegV_domain_contain"/>
</dbReference>
<reference evidence="2" key="1">
    <citation type="submission" date="2021-03" db="EMBL/GenBank/DDBJ databases">
        <title>Alkalibacter marinus sp. nov., isolated from tidal flat sediment.</title>
        <authorList>
            <person name="Namirimu T."/>
            <person name="Yang J.-A."/>
            <person name="Yang S.-H."/>
            <person name="Kim Y.-J."/>
            <person name="Kwon K.K."/>
        </authorList>
    </citation>
    <scope>NUCLEOTIDE SEQUENCE</scope>
    <source>
        <strain evidence="2">ES005</strain>
    </source>
</reference>
<dbReference type="InterPro" id="IPR003797">
    <property type="entry name" value="DegV"/>
</dbReference>
<dbReference type="InterPro" id="IPR043168">
    <property type="entry name" value="DegV_C"/>
</dbReference>
<dbReference type="RefSeq" id="WP_207299615.1">
    <property type="nucleotide sequence ID" value="NZ_CP071444.1"/>
</dbReference>
<dbReference type="Gene3D" id="2.20.28.50">
    <property type="entry name" value="degv family protein"/>
    <property type="match status" value="1"/>
</dbReference>
<dbReference type="EMBL" id="CP071444">
    <property type="protein sequence ID" value="QSX08273.1"/>
    <property type="molecule type" value="Genomic_DNA"/>
</dbReference>
<protein>
    <submittedName>
        <fullName evidence="2">DegV family protein</fullName>
    </submittedName>
</protein>
<dbReference type="PANTHER" id="PTHR33434:SF2">
    <property type="entry name" value="FATTY ACID-BINDING PROTEIN TM_1468"/>
    <property type="match status" value="1"/>
</dbReference>
<gene>
    <name evidence="2" type="ORF">J0B03_10845</name>
</gene>
<accession>A0A975AHQ8</accession>